<organism evidence="5 6">
    <name type="scientific">Syntrophothermus lipocalidus (strain DSM 12680 / TGB-C1)</name>
    <dbReference type="NCBI Taxonomy" id="643648"/>
    <lineage>
        <taxon>Bacteria</taxon>
        <taxon>Bacillati</taxon>
        <taxon>Bacillota</taxon>
        <taxon>Clostridia</taxon>
        <taxon>Eubacteriales</taxon>
        <taxon>Syntrophomonadaceae</taxon>
        <taxon>Syntrophothermus</taxon>
    </lineage>
</organism>
<dbReference type="Proteomes" id="UP000000378">
    <property type="component" value="Chromosome"/>
</dbReference>
<protein>
    <recommendedName>
        <fullName evidence="3 4">Small ribosomal subunit protein bS6</fullName>
    </recommendedName>
</protein>
<evidence type="ECO:0000313" key="6">
    <source>
        <dbReference type="Proteomes" id="UP000000378"/>
    </source>
</evidence>
<dbReference type="NCBIfam" id="TIGR00166">
    <property type="entry name" value="S6"/>
    <property type="match status" value="1"/>
</dbReference>
<comment type="similarity">
    <text evidence="1 4">Belongs to the bacterial ribosomal protein bS6 family.</text>
</comment>
<dbReference type="SUPFAM" id="SSF54995">
    <property type="entry name" value="Ribosomal protein S6"/>
    <property type="match status" value="1"/>
</dbReference>
<dbReference type="GO" id="GO:0005737">
    <property type="term" value="C:cytoplasm"/>
    <property type="evidence" value="ECO:0007669"/>
    <property type="project" value="UniProtKB-ARBA"/>
</dbReference>
<dbReference type="AlphaFoldDB" id="D7CKA1"/>
<dbReference type="InterPro" id="IPR000529">
    <property type="entry name" value="Ribosomal_bS6"/>
</dbReference>
<dbReference type="InterPro" id="IPR014717">
    <property type="entry name" value="Transl_elong_EF1B/ribsomal_bS6"/>
</dbReference>
<comment type="function">
    <text evidence="2 4">Binds together with bS18 to 16S ribosomal RNA.</text>
</comment>
<dbReference type="RefSeq" id="WP_013176487.1">
    <property type="nucleotide sequence ID" value="NC_014220.1"/>
</dbReference>
<dbReference type="CDD" id="cd00473">
    <property type="entry name" value="bS6"/>
    <property type="match status" value="1"/>
</dbReference>
<gene>
    <name evidence="4" type="primary">rpsF</name>
    <name evidence="5" type="ordered locus">Slip_2348</name>
</gene>
<dbReference type="GO" id="GO:1990904">
    <property type="term" value="C:ribonucleoprotein complex"/>
    <property type="evidence" value="ECO:0007669"/>
    <property type="project" value="UniProtKB-KW"/>
</dbReference>
<dbReference type="OrthoDB" id="9812702at2"/>
<dbReference type="GO" id="GO:0070181">
    <property type="term" value="F:small ribosomal subunit rRNA binding"/>
    <property type="evidence" value="ECO:0007669"/>
    <property type="project" value="TreeGrafter"/>
</dbReference>
<dbReference type="InterPro" id="IPR035980">
    <property type="entry name" value="Ribosomal_bS6_sf"/>
</dbReference>
<dbReference type="PANTHER" id="PTHR21011:SF1">
    <property type="entry name" value="SMALL RIBOSOMAL SUBUNIT PROTEIN BS6M"/>
    <property type="match status" value="1"/>
</dbReference>
<evidence type="ECO:0000256" key="2">
    <source>
        <dbReference type="ARBA" id="ARBA00035104"/>
    </source>
</evidence>
<dbReference type="STRING" id="643648.Slip_2348"/>
<dbReference type="eggNOG" id="COG0360">
    <property type="taxonomic scope" value="Bacteria"/>
</dbReference>
<evidence type="ECO:0000256" key="3">
    <source>
        <dbReference type="ARBA" id="ARBA00035294"/>
    </source>
</evidence>
<name>D7CKA1_SYNLT</name>
<dbReference type="KEGG" id="slp:Slip_2348"/>
<evidence type="ECO:0000313" key="5">
    <source>
        <dbReference type="EMBL" id="ADI03085.1"/>
    </source>
</evidence>
<keyword evidence="4" id="KW-0699">rRNA-binding</keyword>
<keyword evidence="6" id="KW-1185">Reference proteome</keyword>
<dbReference type="GO" id="GO:0003735">
    <property type="term" value="F:structural constituent of ribosome"/>
    <property type="evidence" value="ECO:0007669"/>
    <property type="project" value="InterPro"/>
</dbReference>
<reference evidence="5 6" key="2">
    <citation type="journal article" date="2010" name="Stand. Genomic Sci.">
        <title>Complete genome sequence of Syntrophothermus lipocalidus type strain (TGB-C1).</title>
        <authorList>
            <person name="Djao O.D."/>
            <person name="Zhang X."/>
            <person name="Lucas S."/>
            <person name="Lapidus A."/>
            <person name="Del Rio T.G."/>
            <person name="Nolan M."/>
            <person name="Tice H."/>
            <person name="Cheng J.F."/>
            <person name="Han C."/>
            <person name="Tapia R."/>
            <person name="Goodwin L."/>
            <person name="Pitluck S."/>
            <person name="Liolios K."/>
            <person name="Ivanova N."/>
            <person name="Mavromatis K."/>
            <person name="Mikhailova N."/>
            <person name="Ovchinnikova G."/>
            <person name="Pati A."/>
            <person name="Brambilla E."/>
            <person name="Chen A."/>
            <person name="Palaniappan K."/>
            <person name="Land M."/>
            <person name="Hauser L."/>
            <person name="Chang Y.J."/>
            <person name="Jeffries C.D."/>
            <person name="Rohde M."/>
            <person name="Sikorski J."/>
            <person name="Spring S."/>
            <person name="Goker M."/>
            <person name="Detter J.C."/>
            <person name="Woyke T."/>
            <person name="Bristow J."/>
            <person name="Eisen J.A."/>
            <person name="Markowitz V."/>
            <person name="Hugenholtz P."/>
            <person name="Kyrpides N.C."/>
            <person name="Klenk H.P."/>
        </authorList>
    </citation>
    <scope>NUCLEOTIDE SEQUENCE [LARGE SCALE GENOMIC DNA]</scope>
    <source>
        <strain evidence="6">DSM 12680 / TGB-C1</strain>
    </source>
</reference>
<dbReference type="HOGENOM" id="CLU_113441_5_3_9"/>
<keyword evidence="4" id="KW-0687">Ribonucleoprotein</keyword>
<reference evidence="6" key="1">
    <citation type="journal article" date="2010" name="Stand. Genomic Sci.">
        <title>Complete genome sequence of Syntrophothermus lipocalidus type strain (TGB-C1T).</title>
        <authorList>
            <consortium name="US DOE Joint Genome Institute (JGI-PGF)"/>
            <person name="Djao O."/>
            <person name="Zhang X."/>
            <person name="Lucas S."/>
            <person name="Lapidus A."/>
            <person name="Glavina Del Rio T."/>
            <person name="Nolan M."/>
            <person name="Tice H."/>
            <person name="Cheng J."/>
            <person name="Han C."/>
            <person name="Tapia R."/>
            <person name="Goodwin L."/>
            <person name="Pitluck S."/>
            <person name="Liolios K."/>
            <person name="Ivanova N."/>
            <person name="Mavromatis K."/>
            <person name="Mikhailova N."/>
            <person name="Ovchinnikova G."/>
            <person name="Pati A."/>
            <person name="Brambilla E."/>
            <person name="Chen A."/>
            <person name="Palaniappan K."/>
            <person name="Land M."/>
            <person name="Hauser L."/>
            <person name="Chang Y."/>
            <person name="Jeffries C."/>
            <person name="Rohde M."/>
            <person name="Sikorski J."/>
            <person name="Spring S."/>
            <person name="Goker M."/>
            <person name="Detter J."/>
            <person name="Woyke T."/>
            <person name="Bristow J."/>
            <person name="Eisen J."/>
            <person name="Markowitz V."/>
            <person name="Hugenholtz P."/>
            <person name="Kyrpides N."/>
            <person name="Klenk H."/>
        </authorList>
    </citation>
    <scope>NUCLEOTIDE SEQUENCE [LARGE SCALE GENOMIC DNA]</scope>
    <source>
        <strain evidence="6">DSM 12680 / TGB-C1</strain>
    </source>
</reference>
<keyword evidence="4" id="KW-0694">RNA-binding</keyword>
<dbReference type="Gene3D" id="3.30.70.60">
    <property type="match status" value="1"/>
</dbReference>
<dbReference type="GO" id="GO:0005840">
    <property type="term" value="C:ribosome"/>
    <property type="evidence" value="ECO:0007669"/>
    <property type="project" value="UniProtKB-KW"/>
</dbReference>
<dbReference type="HAMAP" id="MF_00360">
    <property type="entry name" value="Ribosomal_bS6"/>
    <property type="match status" value="1"/>
</dbReference>
<dbReference type="PANTHER" id="PTHR21011">
    <property type="entry name" value="MITOCHONDRIAL 28S RIBOSOMAL PROTEIN S6"/>
    <property type="match status" value="1"/>
</dbReference>
<dbReference type="EMBL" id="CP002048">
    <property type="protein sequence ID" value="ADI03085.1"/>
    <property type="molecule type" value="Genomic_DNA"/>
</dbReference>
<evidence type="ECO:0000256" key="1">
    <source>
        <dbReference type="ARBA" id="ARBA00009512"/>
    </source>
</evidence>
<evidence type="ECO:0000256" key="4">
    <source>
        <dbReference type="HAMAP-Rule" id="MF_00360"/>
    </source>
</evidence>
<dbReference type="InterPro" id="IPR020814">
    <property type="entry name" value="Ribosomal_S6_plastid/chlpt"/>
</dbReference>
<keyword evidence="4 5" id="KW-0689">Ribosomal protein</keyword>
<dbReference type="Pfam" id="PF01250">
    <property type="entry name" value="Ribosomal_S6"/>
    <property type="match status" value="1"/>
</dbReference>
<proteinExistence type="inferred from homology"/>
<accession>D7CKA1</accession>
<dbReference type="GO" id="GO:0006412">
    <property type="term" value="P:translation"/>
    <property type="evidence" value="ECO:0007669"/>
    <property type="project" value="UniProtKB-UniRule"/>
</dbReference>
<sequence length="97" mass="11558">MRPYELMYILRPDLTPEAIEAAKERVRTIIASTGGEFEREAEGWGKRRLAYEIEDFTEGYYVVCYFKGQPETVRELDRVLKISEDFLRHIILRLDER</sequence>